<organism evidence="3 4">
    <name type="scientific">Dawidia cretensis</name>
    <dbReference type="NCBI Taxonomy" id="2782350"/>
    <lineage>
        <taxon>Bacteria</taxon>
        <taxon>Pseudomonadati</taxon>
        <taxon>Bacteroidota</taxon>
        <taxon>Cytophagia</taxon>
        <taxon>Cytophagales</taxon>
        <taxon>Chryseotaleaceae</taxon>
        <taxon>Dawidia</taxon>
    </lineage>
</organism>
<evidence type="ECO:0008006" key="5">
    <source>
        <dbReference type="Google" id="ProtNLM"/>
    </source>
</evidence>
<proteinExistence type="predicted"/>
<feature type="region of interest" description="Disordered" evidence="1">
    <location>
        <begin position="149"/>
        <end position="177"/>
    </location>
</feature>
<protein>
    <recommendedName>
        <fullName evidence="5">SPOR domain-containing protein</fullName>
    </recommendedName>
</protein>
<feature type="region of interest" description="Disordered" evidence="1">
    <location>
        <begin position="1"/>
        <end position="74"/>
    </location>
</feature>
<gene>
    <name evidence="3" type="ORF">KK062_27680</name>
</gene>
<dbReference type="EMBL" id="JAHESE010000048">
    <property type="protein sequence ID" value="MBT1712053.1"/>
    <property type="molecule type" value="Genomic_DNA"/>
</dbReference>
<keyword evidence="4" id="KW-1185">Reference proteome</keyword>
<dbReference type="RefSeq" id="WP_254087622.1">
    <property type="nucleotide sequence ID" value="NZ_JAHESE010000048.1"/>
</dbReference>
<sequence length="262" mass="29041">MARRKKLSDEQSPENTDNIHQESDDNFGLPEVEYEPLNRDESTPVEEPTSTSTSYTSQNEETVEPEYVEPVSAHDEEVLDEDSAYAPIHTYEEDEPAPVWPKVLIVILLLAVAGGAAWYFGYERPRQLAEAAAAQSAADKRDAEKRAADLAAAEAKAREDDERRRADSLANAAPKEGSVEALTERTGRYYVVISSAIDDDLIKDYATKLSKNGVVCRIIPPFGKTKFSRLAVDVKDTYADAQETADGMKGGDYGNEIWVVRY</sequence>
<feature type="compositionally biased region" description="Basic and acidic residues" evidence="1">
    <location>
        <begin position="155"/>
        <end position="167"/>
    </location>
</feature>
<name>A0AAP2E4G4_9BACT</name>
<accession>A0AAP2E4G4</accession>
<keyword evidence="2" id="KW-1133">Transmembrane helix</keyword>
<comment type="caution">
    <text evidence="3">The sequence shown here is derived from an EMBL/GenBank/DDBJ whole genome shotgun (WGS) entry which is preliminary data.</text>
</comment>
<evidence type="ECO:0000256" key="2">
    <source>
        <dbReference type="SAM" id="Phobius"/>
    </source>
</evidence>
<reference evidence="3 4" key="1">
    <citation type="submission" date="2021-05" db="EMBL/GenBank/DDBJ databases">
        <title>A Polyphasic approach of four new species of the genus Ohtaekwangia: Ohtaekwangia histidinii sp. nov., Ohtaekwangia cretensis sp. nov., Ohtaekwangia indiensis sp. nov., Ohtaekwangia reichenbachii sp. nov. from diverse environment.</title>
        <authorList>
            <person name="Octaviana S."/>
        </authorList>
    </citation>
    <scope>NUCLEOTIDE SEQUENCE [LARGE SCALE GENOMIC DNA]</scope>
    <source>
        <strain evidence="3 4">PWU5</strain>
    </source>
</reference>
<keyword evidence="2" id="KW-0472">Membrane</keyword>
<keyword evidence="2" id="KW-0812">Transmembrane</keyword>
<evidence type="ECO:0000313" key="3">
    <source>
        <dbReference type="EMBL" id="MBT1712053.1"/>
    </source>
</evidence>
<feature type="compositionally biased region" description="Low complexity" evidence="1">
    <location>
        <begin position="45"/>
        <end position="60"/>
    </location>
</feature>
<evidence type="ECO:0000256" key="1">
    <source>
        <dbReference type="SAM" id="MobiDB-lite"/>
    </source>
</evidence>
<feature type="transmembrane region" description="Helical" evidence="2">
    <location>
        <begin position="99"/>
        <end position="120"/>
    </location>
</feature>
<dbReference type="AlphaFoldDB" id="A0AAP2E4G4"/>
<evidence type="ECO:0000313" key="4">
    <source>
        <dbReference type="Proteomes" id="UP001319080"/>
    </source>
</evidence>
<dbReference type="Proteomes" id="UP001319080">
    <property type="component" value="Unassembled WGS sequence"/>
</dbReference>